<feature type="chain" id="PRO_5047013040" evidence="2">
    <location>
        <begin position="24"/>
        <end position="157"/>
    </location>
</feature>
<dbReference type="Proteomes" id="UP000744555">
    <property type="component" value="Unassembled WGS sequence"/>
</dbReference>
<protein>
    <submittedName>
        <fullName evidence="3">Uncharacterized protein</fullName>
    </submittedName>
</protein>
<accession>A0ABR7S3T5</accession>
<name>A0ABR7S3T5_AQUAC</name>
<comment type="caution">
    <text evidence="3">The sequence shown here is derived from an EMBL/GenBank/DDBJ whole genome shotgun (WGS) entry which is preliminary data.</text>
</comment>
<feature type="region of interest" description="Disordered" evidence="1">
    <location>
        <begin position="64"/>
        <end position="111"/>
    </location>
</feature>
<feature type="signal peptide" evidence="2">
    <location>
        <begin position="1"/>
        <end position="23"/>
    </location>
</feature>
<organism evidence="3 4">
    <name type="scientific">Aquipseudomonas alcaligenes</name>
    <name type="common">Pseudomonas alcaligenes</name>
    <dbReference type="NCBI Taxonomy" id="43263"/>
    <lineage>
        <taxon>Bacteria</taxon>
        <taxon>Pseudomonadati</taxon>
        <taxon>Pseudomonadota</taxon>
        <taxon>Gammaproteobacteria</taxon>
        <taxon>Pseudomonadales</taxon>
        <taxon>Pseudomonadaceae</taxon>
        <taxon>Aquipseudomonas</taxon>
    </lineage>
</organism>
<evidence type="ECO:0000313" key="3">
    <source>
        <dbReference type="EMBL" id="MBC9251053.1"/>
    </source>
</evidence>
<evidence type="ECO:0000256" key="2">
    <source>
        <dbReference type="SAM" id="SignalP"/>
    </source>
</evidence>
<dbReference type="EMBL" id="LZEU01000001">
    <property type="protein sequence ID" value="MBC9251053.1"/>
    <property type="molecule type" value="Genomic_DNA"/>
</dbReference>
<dbReference type="RefSeq" id="WP_187806188.1">
    <property type="nucleotide sequence ID" value="NZ_LZEU01000001.1"/>
</dbReference>
<gene>
    <name evidence="3" type="ORF">A9179_12280</name>
</gene>
<sequence>MFKLKAVVLLSVCTLVSSLTLPADVNPLIDSAYARGDGGGHGGGNGGGHGGGHGGAAGGHGAGMGAGHGLAGSGHGFGHDVGHGLGNDNNDHHGLGQGQSKGHGAVTSAVARSDETSGLAKAMAVVATTPAAIAAALGLGKGAPGNPHDPADDDDLD</sequence>
<keyword evidence="4" id="KW-1185">Reference proteome</keyword>
<evidence type="ECO:0000313" key="4">
    <source>
        <dbReference type="Proteomes" id="UP000744555"/>
    </source>
</evidence>
<proteinExistence type="predicted"/>
<feature type="compositionally biased region" description="Gly residues" evidence="1">
    <location>
        <begin position="64"/>
        <end position="76"/>
    </location>
</feature>
<evidence type="ECO:0000256" key="1">
    <source>
        <dbReference type="SAM" id="MobiDB-lite"/>
    </source>
</evidence>
<keyword evidence="2" id="KW-0732">Signal</keyword>
<reference evidence="3 4" key="1">
    <citation type="submission" date="2016-06" db="EMBL/GenBank/DDBJ databases">
        <authorList>
            <person name="Ramos C."/>
            <person name="Pintado A."/>
            <person name="Crespo-Gomez J.I."/>
        </authorList>
    </citation>
    <scope>NUCLEOTIDE SEQUENCE [LARGE SCALE GENOMIC DNA]</scope>
    <source>
        <strain evidence="3 4">AVO110</strain>
    </source>
</reference>